<dbReference type="Pfam" id="PF01966">
    <property type="entry name" value="HD"/>
    <property type="match status" value="1"/>
</dbReference>
<evidence type="ECO:0000259" key="7">
    <source>
        <dbReference type="SMART" id="SM00471"/>
    </source>
</evidence>
<evidence type="ECO:0000256" key="1">
    <source>
        <dbReference type="ARBA" id="ARBA00012506"/>
    </source>
</evidence>
<evidence type="ECO:0000313" key="9">
    <source>
        <dbReference type="Proteomes" id="UP000051886"/>
    </source>
</evidence>
<dbReference type="GO" id="GO:0000166">
    <property type="term" value="F:nucleotide binding"/>
    <property type="evidence" value="ECO:0007669"/>
    <property type="project" value="UniProtKB-KW"/>
</dbReference>
<dbReference type="STRING" id="449659.IV66_GL000014"/>
<evidence type="ECO:0000256" key="3">
    <source>
        <dbReference type="ARBA" id="ARBA00022741"/>
    </source>
</evidence>
<dbReference type="PANTHER" id="PTHR35795:SF1">
    <property type="entry name" value="BIS(5'-NUCLEOSYL)-TETRAPHOSPHATASE, SYMMETRICAL"/>
    <property type="match status" value="1"/>
</dbReference>
<evidence type="ECO:0000256" key="5">
    <source>
        <dbReference type="ARBA" id="ARBA00023004"/>
    </source>
</evidence>
<reference evidence="8 9" key="1">
    <citation type="journal article" date="2015" name="Genome Announc.">
        <title>Expanding the biotechnology potential of lactobacilli through comparative genomics of 213 strains and associated genera.</title>
        <authorList>
            <person name="Sun Z."/>
            <person name="Harris H.M."/>
            <person name="McCann A."/>
            <person name="Guo C."/>
            <person name="Argimon S."/>
            <person name="Zhang W."/>
            <person name="Yang X."/>
            <person name="Jeffery I.B."/>
            <person name="Cooney J.C."/>
            <person name="Kagawa T.F."/>
            <person name="Liu W."/>
            <person name="Song Y."/>
            <person name="Salvetti E."/>
            <person name="Wrobel A."/>
            <person name="Rasinkangas P."/>
            <person name="Parkhill J."/>
            <person name="Rea M.C."/>
            <person name="O'Sullivan O."/>
            <person name="Ritari J."/>
            <person name="Douillard F.P."/>
            <person name="Paul Ross R."/>
            <person name="Yang R."/>
            <person name="Briner A.E."/>
            <person name="Felis G.E."/>
            <person name="de Vos W.M."/>
            <person name="Barrangou R."/>
            <person name="Klaenhammer T.R."/>
            <person name="Caufield P.W."/>
            <person name="Cui Y."/>
            <person name="Zhang H."/>
            <person name="O'Toole P.W."/>
        </authorList>
    </citation>
    <scope>NUCLEOTIDE SEQUENCE [LARGE SCALE GENOMIC DNA]</scope>
    <source>
        <strain evidence="8 9">NBRC 103219</strain>
    </source>
</reference>
<proteinExistence type="predicted"/>
<dbReference type="NCBIfam" id="TIGR00488">
    <property type="entry name" value="bis(5'-nucleosyl)-tetraphosphatase (symmetrical) YqeK"/>
    <property type="match status" value="1"/>
</dbReference>
<dbReference type="EC" id="3.6.1.41" evidence="1"/>
<dbReference type="InterPro" id="IPR003607">
    <property type="entry name" value="HD/PDEase_dom"/>
</dbReference>
<gene>
    <name evidence="8" type="ORF">IV66_GL000014</name>
</gene>
<dbReference type="OrthoDB" id="9782134at2"/>
<keyword evidence="9" id="KW-1185">Reference proteome</keyword>
<keyword evidence="3" id="KW-0547">Nucleotide-binding</keyword>
<dbReference type="AlphaFoldDB" id="A0A0R2LLI1"/>
<name>A0A0R2LLI1_9LACO</name>
<dbReference type="InterPro" id="IPR005249">
    <property type="entry name" value="YqeK"/>
</dbReference>
<dbReference type="PANTHER" id="PTHR35795">
    <property type="entry name" value="SLR1885 PROTEIN"/>
    <property type="match status" value="1"/>
</dbReference>
<dbReference type="InterPro" id="IPR006674">
    <property type="entry name" value="HD_domain"/>
</dbReference>
<dbReference type="GO" id="GO:0008803">
    <property type="term" value="F:bis(5'-nucleosyl)-tetraphosphatase (symmetrical) activity"/>
    <property type="evidence" value="ECO:0007669"/>
    <property type="project" value="UniProtKB-EC"/>
</dbReference>
<accession>A0A0R2LLI1</accession>
<dbReference type="GO" id="GO:0046872">
    <property type="term" value="F:metal ion binding"/>
    <property type="evidence" value="ECO:0007669"/>
    <property type="project" value="UniProtKB-KW"/>
</dbReference>
<dbReference type="Gene3D" id="1.10.3210.10">
    <property type="entry name" value="Hypothetical protein af1432"/>
    <property type="match status" value="1"/>
</dbReference>
<evidence type="ECO:0000313" key="8">
    <source>
        <dbReference type="EMBL" id="KRO02591.1"/>
    </source>
</evidence>
<comment type="caution">
    <text evidence="8">The sequence shown here is derived from an EMBL/GenBank/DDBJ whole genome shotgun (WGS) entry which is preliminary data.</text>
</comment>
<evidence type="ECO:0000256" key="4">
    <source>
        <dbReference type="ARBA" id="ARBA00022801"/>
    </source>
</evidence>
<comment type="catalytic activity">
    <reaction evidence="6">
        <text>P(1),P(4)-bis(5'-adenosyl) tetraphosphate + H2O = 2 ADP + 2 H(+)</text>
        <dbReference type="Rhea" id="RHEA:24252"/>
        <dbReference type="ChEBI" id="CHEBI:15377"/>
        <dbReference type="ChEBI" id="CHEBI:15378"/>
        <dbReference type="ChEBI" id="CHEBI:58141"/>
        <dbReference type="ChEBI" id="CHEBI:456216"/>
        <dbReference type="EC" id="3.6.1.41"/>
    </reaction>
</comment>
<sequence>MKELEYFGKYFSGTRQELITAVKKSLGRSRFEHVLRVEKAAIKLAELNDVSIEKASIAALTHDYSKERSDSEFKETIKKYSLDPDLLNWGNFIWHGVVGAKIVSNELKITDPEILNAIARHTVGAPEMTKLDQIIYVADFVEDGRDFPDAQIARSLAYADLKAAVSFETKHTLQYLMSSNKTIYPTAILTYNAWVAGQ</sequence>
<dbReference type="RefSeq" id="WP_017867995.1">
    <property type="nucleotide sequence ID" value="NZ_BJYB01000001.1"/>
</dbReference>
<dbReference type="InterPro" id="IPR051094">
    <property type="entry name" value="Diverse_Catalytic_Enzymes"/>
</dbReference>
<dbReference type="Proteomes" id="UP000051886">
    <property type="component" value="Unassembled WGS sequence"/>
</dbReference>
<dbReference type="SMART" id="SM00471">
    <property type="entry name" value="HDc"/>
    <property type="match status" value="1"/>
</dbReference>
<organism evidence="8 9">
    <name type="scientific">Ligilactobacillus pobuzihii</name>
    <dbReference type="NCBI Taxonomy" id="449659"/>
    <lineage>
        <taxon>Bacteria</taxon>
        <taxon>Bacillati</taxon>
        <taxon>Bacillota</taxon>
        <taxon>Bacilli</taxon>
        <taxon>Lactobacillales</taxon>
        <taxon>Lactobacillaceae</taxon>
        <taxon>Ligilactobacillus</taxon>
    </lineage>
</organism>
<dbReference type="CDD" id="cd00077">
    <property type="entry name" value="HDc"/>
    <property type="match status" value="1"/>
</dbReference>
<evidence type="ECO:0000256" key="2">
    <source>
        <dbReference type="ARBA" id="ARBA00022723"/>
    </source>
</evidence>
<keyword evidence="4 8" id="KW-0378">Hydrolase</keyword>
<keyword evidence="2" id="KW-0479">Metal-binding</keyword>
<dbReference type="EMBL" id="JQCN01000001">
    <property type="protein sequence ID" value="KRO02591.1"/>
    <property type="molecule type" value="Genomic_DNA"/>
</dbReference>
<evidence type="ECO:0000256" key="6">
    <source>
        <dbReference type="ARBA" id="ARBA00049417"/>
    </source>
</evidence>
<protein>
    <recommendedName>
        <fullName evidence="1">bis(5'-nucleosyl)-tetraphosphatase (symmetrical)</fullName>
        <ecNumber evidence="1">3.6.1.41</ecNumber>
    </recommendedName>
</protein>
<feature type="domain" description="HD/PDEase" evidence="7">
    <location>
        <begin position="26"/>
        <end position="174"/>
    </location>
</feature>
<keyword evidence="5" id="KW-0408">Iron</keyword>
<dbReference type="PATRIC" id="fig|449659.4.peg.14"/>
<dbReference type="SUPFAM" id="SSF109604">
    <property type="entry name" value="HD-domain/PDEase-like"/>
    <property type="match status" value="1"/>
</dbReference>